<evidence type="ECO:0000256" key="2">
    <source>
        <dbReference type="ARBA" id="ARBA00022837"/>
    </source>
</evidence>
<gene>
    <name evidence="5" type="ORF">PEVE_00001287</name>
</gene>
<evidence type="ECO:0000313" key="5">
    <source>
        <dbReference type="EMBL" id="CAH3019147.1"/>
    </source>
</evidence>
<dbReference type="Gene3D" id="3.80.10.10">
    <property type="entry name" value="Ribonuclease Inhibitor"/>
    <property type="match status" value="3"/>
</dbReference>
<proteinExistence type="predicted"/>
<sequence length="474" mass="52967">MKTSAKDPNRSSGSMPKVRKNSRLSVCSDDQGFETDLEDDLEKLHIEKERKKFIKTTAERYFEACESLNAVPVAKFLRQCQTGSVDLKHYGIQDIGVQAIALALEQDITVTSLCLCDNGIGDLGSIALSRMLKDNCFVTHLDISANKIGKKGAIAIGCMLIENASLQELNLSGCEIQGKDFKHFLNALSSNPHLRRVDFGYNDLGEEGAIYLGRSLAKNRKLELLDISWNNIRASGIEEIARGLETNEKLKELNLSCNCFSDDGASHLGTALIRNHYLKVLEMQSCGIHIDGAFEIADALKKNNTLEVLRIGKNSFQSFGACLLLRGLRYNQTSALRELILDDVAFDRECENELEALLEERPNFNCSWDVSIKGGHVGKAGIKTKKPDAVELFQTFVRTRGLRLIDLFRFLAKDVNATHLTKTQFINGLKKLNVPLKDHQLRALFSSLDVNGDDEVQFHELLSSRSHYLKTTRK</sequence>
<dbReference type="SUPFAM" id="SSF47473">
    <property type="entry name" value="EF-hand"/>
    <property type="match status" value="1"/>
</dbReference>
<organism evidence="5 6">
    <name type="scientific">Porites evermanni</name>
    <dbReference type="NCBI Taxonomy" id="104178"/>
    <lineage>
        <taxon>Eukaryota</taxon>
        <taxon>Metazoa</taxon>
        <taxon>Cnidaria</taxon>
        <taxon>Anthozoa</taxon>
        <taxon>Hexacorallia</taxon>
        <taxon>Scleractinia</taxon>
        <taxon>Fungiina</taxon>
        <taxon>Poritidae</taxon>
        <taxon>Porites</taxon>
    </lineage>
</organism>
<dbReference type="EMBL" id="CALNXI010000107">
    <property type="protein sequence ID" value="CAH3019147.1"/>
    <property type="molecule type" value="Genomic_DNA"/>
</dbReference>
<dbReference type="InterPro" id="IPR032675">
    <property type="entry name" value="LRR_dom_sf"/>
</dbReference>
<dbReference type="SUPFAM" id="SSF52047">
    <property type="entry name" value="RNI-like"/>
    <property type="match status" value="1"/>
</dbReference>
<dbReference type="PROSITE" id="PS00018">
    <property type="entry name" value="EF_HAND_1"/>
    <property type="match status" value="1"/>
</dbReference>
<dbReference type="Proteomes" id="UP001159427">
    <property type="component" value="Unassembled WGS sequence"/>
</dbReference>
<accession>A0ABN8LQ09</accession>
<name>A0ABN8LQ09_9CNID</name>
<dbReference type="InterPro" id="IPR002048">
    <property type="entry name" value="EF_hand_dom"/>
</dbReference>
<feature type="domain" description="EF-hand" evidence="4">
    <location>
        <begin position="436"/>
        <end position="471"/>
    </location>
</feature>
<dbReference type="PANTHER" id="PTHR24111:SF0">
    <property type="entry name" value="LEUCINE-RICH REPEAT-CONTAINING PROTEIN"/>
    <property type="match status" value="1"/>
</dbReference>
<dbReference type="InterPro" id="IPR011992">
    <property type="entry name" value="EF-hand-dom_pair"/>
</dbReference>
<evidence type="ECO:0000313" key="6">
    <source>
        <dbReference type="Proteomes" id="UP001159427"/>
    </source>
</evidence>
<dbReference type="InterPro" id="IPR052201">
    <property type="entry name" value="LRR-containing_regulator"/>
</dbReference>
<evidence type="ECO:0000259" key="4">
    <source>
        <dbReference type="PROSITE" id="PS50222"/>
    </source>
</evidence>
<dbReference type="PANTHER" id="PTHR24111">
    <property type="entry name" value="LEUCINE-RICH REPEAT-CONTAINING PROTEIN 34"/>
    <property type="match status" value="1"/>
</dbReference>
<reference evidence="5 6" key="1">
    <citation type="submission" date="2022-05" db="EMBL/GenBank/DDBJ databases">
        <authorList>
            <consortium name="Genoscope - CEA"/>
            <person name="William W."/>
        </authorList>
    </citation>
    <scope>NUCLEOTIDE SEQUENCE [LARGE SCALE GENOMIC DNA]</scope>
</reference>
<feature type="region of interest" description="Disordered" evidence="3">
    <location>
        <begin position="1"/>
        <end position="23"/>
    </location>
</feature>
<dbReference type="SMART" id="SM00368">
    <property type="entry name" value="LRR_RI"/>
    <property type="match status" value="8"/>
</dbReference>
<comment type="caution">
    <text evidence="5">The sequence shown here is derived from an EMBL/GenBank/DDBJ whole genome shotgun (WGS) entry which is preliminary data.</text>
</comment>
<dbReference type="InterPro" id="IPR018247">
    <property type="entry name" value="EF_Hand_1_Ca_BS"/>
</dbReference>
<evidence type="ECO:0000256" key="3">
    <source>
        <dbReference type="SAM" id="MobiDB-lite"/>
    </source>
</evidence>
<keyword evidence="6" id="KW-1185">Reference proteome</keyword>
<evidence type="ECO:0000256" key="1">
    <source>
        <dbReference type="ARBA" id="ARBA00022737"/>
    </source>
</evidence>
<dbReference type="InterPro" id="IPR001611">
    <property type="entry name" value="Leu-rich_rpt"/>
</dbReference>
<dbReference type="PROSITE" id="PS50222">
    <property type="entry name" value="EF_HAND_2"/>
    <property type="match status" value="1"/>
</dbReference>
<protein>
    <recommendedName>
        <fullName evidence="4">EF-hand domain-containing protein</fullName>
    </recommendedName>
</protein>
<keyword evidence="1" id="KW-0677">Repeat</keyword>
<dbReference type="Gene3D" id="1.10.238.10">
    <property type="entry name" value="EF-hand"/>
    <property type="match status" value="1"/>
</dbReference>
<dbReference type="Pfam" id="PF13516">
    <property type="entry name" value="LRR_6"/>
    <property type="match status" value="6"/>
</dbReference>
<keyword evidence="2" id="KW-0106">Calcium</keyword>